<reference evidence="1 2" key="2">
    <citation type="journal article" date="2010" name="Stand. Genomic Sci.">
        <title>Complete genome sequence of Chitinophaga pinensis type strain (UQM 2034).</title>
        <authorList>
            <person name="Glavina Del Rio T."/>
            <person name="Abt B."/>
            <person name="Spring S."/>
            <person name="Lapidus A."/>
            <person name="Nolan M."/>
            <person name="Tice H."/>
            <person name="Copeland A."/>
            <person name="Cheng J.F."/>
            <person name="Chen F."/>
            <person name="Bruce D."/>
            <person name="Goodwin L."/>
            <person name="Pitluck S."/>
            <person name="Ivanova N."/>
            <person name="Mavromatis K."/>
            <person name="Mikhailova N."/>
            <person name="Pati A."/>
            <person name="Chen A."/>
            <person name="Palaniappan K."/>
            <person name="Land M."/>
            <person name="Hauser L."/>
            <person name="Chang Y.J."/>
            <person name="Jeffries C.D."/>
            <person name="Chain P."/>
            <person name="Saunders E."/>
            <person name="Detter J.C."/>
            <person name="Brettin T."/>
            <person name="Rohde M."/>
            <person name="Goker M."/>
            <person name="Bristow J."/>
            <person name="Eisen J.A."/>
            <person name="Markowitz V."/>
            <person name="Hugenholtz P."/>
            <person name="Kyrpides N.C."/>
            <person name="Klenk H.P."/>
            <person name="Lucas S."/>
        </authorList>
    </citation>
    <scope>NUCLEOTIDE SEQUENCE [LARGE SCALE GENOMIC DNA]</scope>
    <source>
        <strain evidence="2">ATCC 43595 / DSM 2588 / LMG 13176 / NBRC 15968 / NCIMB 11800 / UQM 2034</strain>
    </source>
</reference>
<dbReference type="PANTHER" id="PTHR32305:SF15">
    <property type="entry name" value="PROTEIN RHSA-RELATED"/>
    <property type="match status" value="1"/>
</dbReference>
<dbReference type="EMBL" id="CP001699">
    <property type="protein sequence ID" value="ACU61681.1"/>
    <property type="molecule type" value="Genomic_DNA"/>
</dbReference>
<gene>
    <name evidence="1" type="ordered locus">Cpin_4225</name>
</gene>
<sequence>MFIHNKCPQKCLTFWGHFISSLTPLTYTFYDNYNYPGKLAFAGADTLKLQASDTLYPTRRPVTDMLQGLVTGTKVRVLGTDKWLTTTPYYNDKWQVVQTISENNQGGKDIISTLYNFKGVILTAYLRHQNPRSVTAQTTLLTSMTYDNGGRLLTVRKRLNDNVADEKIIASNSYDESGRLRLKRLGVTAAGSLLDTLNYAYNIRGWLQGINKNFVNSGNVASNWFGQELSYDYGFTDNQFNGNIAGVKWKTRADSAMAYGYNYDRSNRLLSAAFTQRNGDNWALRVKDFSVTNISYDANGNIKTMLQKGMVGTASKTIDSLVYTYPANSNRLLGVREIDSSITRPAMLGDFIDGNTGTKDYSYDANGNMIADLNKKIASITYNHLNLPEVITVTGKGTITYTYDALGTKLSKTVVDNMGSSPMTTVTRYDGAFVYKQDSLELISHEEGRIRAVYNSGAAIQYAYDYFEKDHLGNVRTVLTDQTDFTMYAATMETSMAEKEVALFSNVTETRVDKPAGYPQDETTQENKSVAKLNGKIGGKKIGPSIVLRVMVGDTVQINARAFYKSEGPTDNGNQAPIEDMVSGLVQAFGGGTSEGSSHAATDISNGTPFTNDFYENAYQRLKEKNSDNGYSDRPKSYLNFVLFDDDFKLVEDNSGVRQVKSSPDELQEIGVEKMAVAKSGYMYVYTSNESQQDVYFDNVVMGVSSGPLLEETHYYPYGLTMAGISTNALKGVNYAVNRHKYNGKELQTKEFTDGAGLELYDYGARMYDNQIGRWHAIDPLASKWNNYSPYNYTLNSPVNYVDPNGKDV</sequence>
<proteinExistence type="predicted"/>
<dbReference type="InterPro" id="IPR022385">
    <property type="entry name" value="Rhs_assc_core"/>
</dbReference>
<evidence type="ECO:0000313" key="1">
    <source>
        <dbReference type="EMBL" id="ACU61681.1"/>
    </source>
</evidence>
<dbReference type="AlphaFoldDB" id="A0A979G6F5"/>
<dbReference type="PANTHER" id="PTHR32305">
    <property type="match status" value="1"/>
</dbReference>
<dbReference type="NCBIfam" id="TIGR03696">
    <property type="entry name" value="Rhs_assc_core"/>
    <property type="match status" value="1"/>
</dbReference>
<dbReference type="InterPro" id="IPR050708">
    <property type="entry name" value="T6SS_VgrG/RHS"/>
</dbReference>
<reference evidence="2" key="1">
    <citation type="submission" date="2009-08" db="EMBL/GenBank/DDBJ databases">
        <title>The complete genome of Chitinophaga pinensis DSM 2588.</title>
        <authorList>
            <consortium name="US DOE Joint Genome Institute (JGI-PGF)"/>
            <person name="Lucas S."/>
            <person name="Copeland A."/>
            <person name="Lapidus A."/>
            <person name="Glavina del Rio T."/>
            <person name="Dalin E."/>
            <person name="Tice H."/>
            <person name="Bruce D."/>
            <person name="Goodwin L."/>
            <person name="Pitluck S."/>
            <person name="Kyrpides N."/>
            <person name="Mavromatis K."/>
            <person name="Ivanova N."/>
            <person name="Mikhailova N."/>
            <person name="Sims D."/>
            <person name="Meinche L."/>
            <person name="Brettin T."/>
            <person name="Detter J.C."/>
            <person name="Han C."/>
            <person name="Larimer F."/>
            <person name="Land M."/>
            <person name="Hauser L."/>
            <person name="Markowitz V."/>
            <person name="Cheng J.-F."/>
            <person name="Hugenholtz P."/>
            <person name="Woyke T."/>
            <person name="Wu D."/>
            <person name="Spring S."/>
            <person name="Klenk H.-P."/>
            <person name="Eisen J.A."/>
        </authorList>
    </citation>
    <scope>NUCLEOTIDE SEQUENCE [LARGE SCALE GENOMIC DNA]</scope>
    <source>
        <strain evidence="2">ATCC 43595 / DSM 2588 / LMG 13176 / NBRC 15968 / NCIMB 11800 / UQM 2034</strain>
    </source>
</reference>
<dbReference type="KEGG" id="cpi:Cpin_4225"/>
<organism evidence="1 2">
    <name type="scientific">Chitinophaga pinensis (strain ATCC 43595 / DSM 2588 / LMG 13176 / NBRC 15968 / NCIMB 11800 / UQM 2034)</name>
    <dbReference type="NCBI Taxonomy" id="485918"/>
    <lineage>
        <taxon>Bacteria</taxon>
        <taxon>Pseudomonadati</taxon>
        <taxon>Bacteroidota</taxon>
        <taxon>Chitinophagia</taxon>
        <taxon>Chitinophagales</taxon>
        <taxon>Chitinophagaceae</taxon>
        <taxon>Chitinophaga</taxon>
    </lineage>
</organism>
<name>A0A979G6F5_CHIPD</name>
<protein>
    <recommendedName>
        <fullName evidence="3">RHS repeat-associated protein</fullName>
    </recommendedName>
</protein>
<dbReference type="Gene3D" id="2.180.10.10">
    <property type="entry name" value="RHS repeat-associated core"/>
    <property type="match status" value="2"/>
</dbReference>
<dbReference type="Proteomes" id="UP000002215">
    <property type="component" value="Chromosome"/>
</dbReference>
<accession>A0A979G6F5</accession>
<evidence type="ECO:0000313" key="2">
    <source>
        <dbReference type="Proteomes" id="UP000002215"/>
    </source>
</evidence>
<evidence type="ECO:0008006" key="3">
    <source>
        <dbReference type="Google" id="ProtNLM"/>
    </source>
</evidence>